<organism evidence="14 15">
    <name type="scientific">Paenibacillus solani</name>
    <dbReference type="NCBI Taxonomy" id="1705565"/>
    <lineage>
        <taxon>Bacteria</taxon>
        <taxon>Bacillati</taxon>
        <taxon>Bacillota</taxon>
        <taxon>Bacilli</taxon>
        <taxon>Bacillales</taxon>
        <taxon>Paenibacillaceae</taxon>
        <taxon>Paenibacillus</taxon>
    </lineage>
</organism>
<dbReference type="PRINTS" id="PR00742">
    <property type="entry name" value="GLHYDRLASE35"/>
</dbReference>
<evidence type="ECO:0000256" key="6">
    <source>
        <dbReference type="ARBA" id="ARBA00023180"/>
    </source>
</evidence>
<dbReference type="Gene3D" id="3.20.20.80">
    <property type="entry name" value="Glycosidases"/>
    <property type="match status" value="1"/>
</dbReference>
<dbReference type="PROSITE" id="PS01182">
    <property type="entry name" value="GLYCOSYL_HYDROL_F35"/>
    <property type="match status" value="1"/>
</dbReference>
<keyword evidence="7 9" id="KW-0326">Glycosidase</keyword>
<feature type="domain" description="Beta-galactosidase galactose-binding" evidence="13">
    <location>
        <begin position="517"/>
        <end position="575"/>
    </location>
</feature>
<evidence type="ECO:0000256" key="3">
    <source>
        <dbReference type="ARBA" id="ARBA00012756"/>
    </source>
</evidence>
<dbReference type="InterPro" id="IPR017853">
    <property type="entry name" value="GH"/>
</dbReference>
<evidence type="ECO:0000313" key="14">
    <source>
        <dbReference type="EMBL" id="KOR89079.1"/>
    </source>
</evidence>
<protein>
    <recommendedName>
        <fullName evidence="3 9">Beta-galactosidase</fullName>
        <ecNumber evidence="3 9">3.2.1.23</ecNumber>
    </recommendedName>
</protein>
<feature type="domain" description="Glycoside hydrolase 35 catalytic" evidence="11">
    <location>
        <begin position="12"/>
        <end position="323"/>
    </location>
</feature>
<evidence type="ECO:0000256" key="10">
    <source>
        <dbReference type="RuleBase" id="RU003679"/>
    </source>
</evidence>
<dbReference type="GO" id="GO:0004565">
    <property type="term" value="F:beta-galactosidase activity"/>
    <property type="evidence" value="ECO:0007669"/>
    <property type="project" value="UniProtKB-EC"/>
</dbReference>
<dbReference type="InterPro" id="IPR048912">
    <property type="entry name" value="BetaGal1-like_ABD1"/>
</dbReference>
<accession>A0A0M1P4V8</accession>
<dbReference type="GO" id="GO:0005975">
    <property type="term" value="P:carbohydrate metabolic process"/>
    <property type="evidence" value="ECO:0007669"/>
    <property type="project" value="InterPro"/>
</dbReference>
<evidence type="ECO:0000256" key="1">
    <source>
        <dbReference type="ARBA" id="ARBA00001412"/>
    </source>
</evidence>
<evidence type="ECO:0000256" key="9">
    <source>
        <dbReference type="RuleBase" id="RU000675"/>
    </source>
</evidence>
<keyword evidence="6" id="KW-0325">Glycoprotein</keyword>
<feature type="active site" description="Nucleophile" evidence="8">
    <location>
        <position position="234"/>
    </location>
</feature>
<dbReference type="RefSeq" id="WP_054402127.1">
    <property type="nucleotide sequence ID" value="NZ_LIUT01000001.1"/>
</dbReference>
<keyword evidence="15" id="KW-1185">Reference proteome</keyword>
<dbReference type="SUPFAM" id="SSF49785">
    <property type="entry name" value="Galactose-binding domain-like"/>
    <property type="match status" value="1"/>
</dbReference>
<feature type="active site" description="Proton donor" evidence="8">
    <location>
        <position position="158"/>
    </location>
</feature>
<name>A0A0M1P4V8_9BACL</name>
<dbReference type="InterPro" id="IPR019801">
    <property type="entry name" value="Glyco_hydro_35_CS"/>
</dbReference>
<evidence type="ECO:0000256" key="2">
    <source>
        <dbReference type="ARBA" id="ARBA00009809"/>
    </source>
</evidence>
<dbReference type="FunFam" id="3.20.20.80:FF:000115">
    <property type="entry name" value="Beta-galactosidase"/>
    <property type="match status" value="1"/>
</dbReference>
<evidence type="ECO:0000313" key="15">
    <source>
        <dbReference type="Proteomes" id="UP000036932"/>
    </source>
</evidence>
<dbReference type="InterPro" id="IPR031330">
    <property type="entry name" value="Gly_Hdrlase_35_cat"/>
</dbReference>
<proteinExistence type="inferred from homology"/>
<dbReference type="AlphaFoldDB" id="A0A0M1P4V8"/>
<evidence type="ECO:0000259" key="12">
    <source>
        <dbReference type="Pfam" id="PF21317"/>
    </source>
</evidence>
<dbReference type="InterPro" id="IPR048913">
    <property type="entry name" value="BetaGal_gal-bd"/>
</dbReference>
<evidence type="ECO:0000259" key="13">
    <source>
        <dbReference type="Pfam" id="PF21467"/>
    </source>
</evidence>
<evidence type="ECO:0000256" key="8">
    <source>
        <dbReference type="PIRSR" id="PIRSR006336-1"/>
    </source>
</evidence>
<feature type="domain" description="Beta-galactosidase 1-like first all-beta" evidence="12">
    <location>
        <begin position="374"/>
        <end position="480"/>
    </location>
</feature>
<dbReference type="InterPro" id="IPR001944">
    <property type="entry name" value="Glycoside_Hdrlase_35"/>
</dbReference>
<evidence type="ECO:0000256" key="7">
    <source>
        <dbReference type="ARBA" id="ARBA00023295"/>
    </source>
</evidence>
<evidence type="ECO:0000256" key="5">
    <source>
        <dbReference type="ARBA" id="ARBA00022801"/>
    </source>
</evidence>
<keyword evidence="4" id="KW-0732">Signal</keyword>
<dbReference type="SUPFAM" id="SSF51445">
    <property type="entry name" value="(Trans)glycosidases"/>
    <property type="match status" value="1"/>
</dbReference>
<dbReference type="InterPro" id="IPR008979">
    <property type="entry name" value="Galactose-bd-like_sf"/>
</dbReference>
<dbReference type="EMBL" id="LIUT01000001">
    <property type="protein sequence ID" value="KOR89079.1"/>
    <property type="molecule type" value="Genomic_DNA"/>
</dbReference>
<comment type="caution">
    <text evidence="14">The sequence shown here is derived from an EMBL/GenBank/DDBJ whole genome shotgun (WGS) entry which is preliminary data.</text>
</comment>
<dbReference type="PIRSF" id="PIRSF006336">
    <property type="entry name" value="B-gal"/>
    <property type="match status" value="1"/>
</dbReference>
<dbReference type="Pfam" id="PF21317">
    <property type="entry name" value="BetaGal_ABD_1"/>
    <property type="match status" value="1"/>
</dbReference>
<dbReference type="EC" id="3.2.1.23" evidence="3 9"/>
<gene>
    <name evidence="14" type="ORF">AM231_07810</name>
</gene>
<dbReference type="PANTHER" id="PTHR23421">
    <property type="entry name" value="BETA-GALACTOSIDASE RELATED"/>
    <property type="match status" value="1"/>
</dbReference>
<dbReference type="FunFam" id="2.60.120.260:FF:000021">
    <property type="entry name" value="Beta-galactosidase"/>
    <property type="match status" value="1"/>
</dbReference>
<sequence length="619" mass="69868">MGVLTWKNGVYLLNGQPYRIISGAIHYFRVVPEYWEDRLLKLKACGFNTVETYLAWNVHEPKEGEFNFSGMADVASFIELAGKLGLHVIVRPSPFICAEWEFGGLPGWLLGYEEVRLRCSDPLYLSKVDHYYDELIPRLVPLLSTNGGPILAVQVENEYGSYGNDHAYLEYLRAGLVRRGVDVLLFTSDGPTDEMLLGGSIGDVHATVNFGSRVEESFSKYREYRTDEPLMVMEFWNGWFDHWMEDHHVREAADVAGVLDEMLEKGSSLNMYMFHGGTNFGFYSGANHIKTYEPTTTSYDYDAPLTEWGDKTEKYEAVRLVLSKHGFYPGCDFPEPIPKVAYGKVVLSEMAGLFTDTNLEHLSDPIRSVSIQPMEKIGQSYGFILYSTYIQGPRQGQQLHIQEVRDRAQVFLDGQSLGVIERWDTQPLDITVPANGARLDILVENMGRINYGPLIRDPKGITEGVRIDNQFLYDWTIRPLPLAPEMLASLSYRPVTDQGQVEHVELSMPKSVRAGLPGFYRGCFPVEDIGDTFLRFDGWTKGVAWINGFNLGRYWNAGPQKALYIPGPLLRKGENELVLFELHGGPESCEVELSDQPDLGQTAAVDEAVLNFVQVEEDK</sequence>
<dbReference type="InterPro" id="IPR026283">
    <property type="entry name" value="B-gal_1-like"/>
</dbReference>
<dbReference type="OrthoDB" id="9813184at2"/>
<comment type="similarity">
    <text evidence="2 10">Belongs to the glycosyl hydrolase 35 family.</text>
</comment>
<evidence type="ECO:0000256" key="4">
    <source>
        <dbReference type="ARBA" id="ARBA00022729"/>
    </source>
</evidence>
<dbReference type="Gene3D" id="2.60.120.260">
    <property type="entry name" value="Galactose-binding domain-like"/>
    <property type="match status" value="2"/>
</dbReference>
<comment type="catalytic activity">
    <reaction evidence="1 9">
        <text>Hydrolysis of terminal non-reducing beta-D-galactose residues in beta-D-galactosides.</text>
        <dbReference type="EC" id="3.2.1.23"/>
    </reaction>
</comment>
<dbReference type="Pfam" id="PF21467">
    <property type="entry name" value="BetaGal_gal-bd"/>
    <property type="match status" value="1"/>
</dbReference>
<reference evidence="15" key="1">
    <citation type="submission" date="2015-08" db="EMBL/GenBank/DDBJ databases">
        <title>Genome sequencing project for genomic taxonomy and phylogenomics of Bacillus-like bacteria.</title>
        <authorList>
            <person name="Liu B."/>
            <person name="Wang J."/>
            <person name="Zhu Y."/>
            <person name="Liu G."/>
            <person name="Chen Q."/>
            <person name="Chen Z."/>
            <person name="Lan J."/>
            <person name="Che J."/>
            <person name="Ge C."/>
            <person name="Shi H."/>
            <person name="Pan Z."/>
            <person name="Liu X."/>
        </authorList>
    </citation>
    <scope>NUCLEOTIDE SEQUENCE [LARGE SCALE GENOMIC DNA]</scope>
    <source>
        <strain evidence="15">FJAT-22460</strain>
    </source>
</reference>
<keyword evidence="5 9" id="KW-0378">Hydrolase</keyword>
<dbReference type="Proteomes" id="UP000036932">
    <property type="component" value="Unassembled WGS sequence"/>
</dbReference>
<dbReference type="PATRIC" id="fig|1705565.3.peg.3487"/>
<dbReference type="Pfam" id="PF01301">
    <property type="entry name" value="Glyco_hydro_35"/>
    <property type="match status" value="1"/>
</dbReference>
<evidence type="ECO:0000259" key="11">
    <source>
        <dbReference type="Pfam" id="PF01301"/>
    </source>
</evidence>